<keyword evidence="4" id="KW-0677">Repeat</keyword>
<accession>A0A556VU13</accession>
<dbReference type="PANTHER" id="PTHR12958">
    <property type="entry name" value="FRIEND OF GATA2-RELATED"/>
    <property type="match status" value="1"/>
</dbReference>
<keyword evidence="5" id="KW-0863">Zinc-finger</keyword>
<evidence type="ECO:0000256" key="8">
    <source>
        <dbReference type="ARBA" id="ARBA00023125"/>
    </source>
</evidence>
<feature type="compositionally biased region" description="Basic residues" evidence="12">
    <location>
        <begin position="132"/>
        <end position="149"/>
    </location>
</feature>
<dbReference type="OrthoDB" id="8742770at2759"/>
<evidence type="ECO:0000313" key="15">
    <source>
        <dbReference type="Proteomes" id="UP000319801"/>
    </source>
</evidence>
<evidence type="ECO:0000256" key="12">
    <source>
        <dbReference type="SAM" id="MobiDB-lite"/>
    </source>
</evidence>
<dbReference type="InterPro" id="IPR059121">
    <property type="entry name" value="CCHC_ZFPM2-like"/>
</dbReference>
<dbReference type="SUPFAM" id="SSF57667">
    <property type="entry name" value="beta-beta-alpha zinc fingers"/>
    <property type="match status" value="3"/>
</dbReference>
<feature type="region of interest" description="Disordered" evidence="12">
    <location>
        <begin position="335"/>
        <end position="388"/>
    </location>
</feature>
<feature type="compositionally biased region" description="Basic and acidic residues" evidence="12">
    <location>
        <begin position="376"/>
        <end position="386"/>
    </location>
</feature>
<evidence type="ECO:0000256" key="3">
    <source>
        <dbReference type="ARBA" id="ARBA00022723"/>
    </source>
</evidence>
<keyword evidence="8" id="KW-0238">DNA-binding</keyword>
<keyword evidence="10" id="KW-0804">Transcription</keyword>
<keyword evidence="3" id="KW-0479">Metal-binding</keyword>
<evidence type="ECO:0000256" key="10">
    <source>
        <dbReference type="ARBA" id="ARBA00023163"/>
    </source>
</evidence>
<evidence type="ECO:0000256" key="2">
    <source>
        <dbReference type="ARBA" id="ARBA00022491"/>
    </source>
</evidence>
<keyword evidence="15" id="KW-1185">Reference proteome</keyword>
<reference evidence="14 15" key="1">
    <citation type="journal article" date="2019" name="Genome Biol. Evol.">
        <title>Whole-Genome Sequencing of the Giant Devil Catfish, Bagarius yarrelli.</title>
        <authorList>
            <person name="Jiang W."/>
            <person name="Lv Y."/>
            <person name="Cheng L."/>
            <person name="Yang K."/>
            <person name="Chao B."/>
            <person name="Wang X."/>
            <person name="Li Y."/>
            <person name="Pan X."/>
            <person name="You X."/>
            <person name="Zhang Y."/>
            <person name="Yang J."/>
            <person name="Li J."/>
            <person name="Zhang X."/>
            <person name="Liu S."/>
            <person name="Sun C."/>
            <person name="Yang J."/>
            <person name="Shi Q."/>
        </authorList>
    </citation>
    <scope>NUCLEOTIDE SEQUENCE [LARGE SCALE GENOMIC DNA]</scope>
    <source>
        <strain evidence="14">JWS20170419001</strain>
        <tissue evidence="14">Muscle</tissue>
    </source>
</reference>
<dbReference type="GO" id="GO:0030154">
    <property type="term" value="P:cell differentiation"/>
    <property type="evidence" value="ECO:0007669"/>
    <property type="project" value="UniProtKB-ARBA"/>
</dbReference>
<evidence type="ECO:0000256" key="7">
    <source>
        <dbReference type="ARBA" id="ARBA00023015"/>
    </source>
</evidence>
<comment type="caution">
    <text evidence="14">The sequence shown here is derived from an EMBL/GenBank/DDBJ whole genome shotgun (WGS) entry which is preliminary data.</text>
</comment>
<keyword evidence="2" id="KW-0678">Repressor</keyword>
<dbReference type="InterPro" id="IPR039746">
    <property type="entry name" value="FOG"/>
</dbReference>
<keyword evidence="7" id="KW-0805">Transcription regulation</keyword>
<feature type="compositionally biased region" description="Basic and acidic residues" evidence="12">
    <location>
        <begin position="80"/>
        <end position="94"/>
    </location>
</feature>
<dbReference type="GO" id="GO:0007507">
    <property type="term" value="P:heart development"/>
    <property type="evidence" value="ECO:0007669"/>
    <property type="project" value="TreeGrafter"/>
</dbReference>
<dbReference type="GO" id="GO:0061629">
    <property type="term" value="F:RNA polymerase II-specific DNA-binding transcription factor binding"/>
    <property type="evidence" value="ECO:0007669"/>
    <property type="project" value="InterPro"/>
</dbReference>
<dbReference type="EMBL" id="VCAZ01000252">
    <property type="protein sequence ID" value="TTO31540.1"/>
    <property type="molecule type" value="Genomic_DNA"/>
</dbReference>
<dbReference type="PROSITE" id="PS51810">
    <property type="entry name" value="ZF_CCHC_FOG"/>
    <property type="match status" value="2"/>
</dbReference>
<evidence type="ECO:0000256" key="4">
    <source>
        <dbReference type="ARBA" id="ARBA00022737"/>
    </source>
</evidence>
<keyword evidence="9" id="KW-0010">Activator</keyword>
<feature type="region of interest" description="Disordered" evidence="12">
    <location>
        <begin position="125"/>
        <end position="158"/>
    </location>
</feature>
<name>A0A556VU13_BAGYA</name>
<dbReference type="Pfam" id="PF25445">
    <property type="entry name" value="CCHC_ZFPM2"/>
    <property type="match status" value="1"/>
</dbReference>
<keyword evidence="6" id="KW-0862">Zinc</keyword>
<dbReference type="PANTHER" id="PTHR12958:SF5">
    <property type="entry name" value="ZINC FINGER PROTEIN ZFPM2"/>
    <property type="match status" value="1"/>
</dbReference>
<evidence type="ECO:0000256" key="11">
    <source>
        <dbReference type="ARBA" id="ARBA00023242"/>
    </source>
</evidence>
<feature type="compositionally biased region" description="Polar residues" evidence="12">
    <location>
        <begin position="335"/>
        <end position="345"/>
    </location>
</feature>
<evidence type="ECO:0000259" key="13">
    <source>
        <dbReference type="PROSITE" id="PS51810"/>
    </source>
</evidence>
<evidence type="ECO:0000256" key="6">
    <source>
        <dbReference type="ARBA" id="ARBA00022833"/>
    </source>
</evidence>
<comment type="subcellular location">
    <subcellularLocation>
        <location evidence="1">Nucleus</location>
    </subcellularLocation>
</comment>
<feature type="region of interest" description="Disordered" evidence="12">
    <location>
        <begin position="1"/>
        <end position="21"/>
    </location>
</feature>
<dbReference type="GO" id="GO:0009653">
    <property type="term" value="P:anatomical structure morphogenesis"/>
    <property type="evidence" value="ECO:0007669"/>
    <property type="project" value="UniProtKB-ARBA"/>
</dbReference>
<dbReference type="AlphaFoldDB" id="A0A556VU13"/>
<dbReference type="GO" id="GO:0005634">
    <property type="term" value="C:nucleus"/>
    <property type="evidence" value="ECO:0007669"/>
    <property type="project" value="UniProtKB-SubCell"/>
</dbReference>
<proteinExistence type="predicted"/>
<evidence type="ECO:0000256" key="1">
    <source>
        <dbReference type="ARBA" id="ARBA00004123"/>
    </source>
</evidence>
<gene>
    <name evidence="14" type="ORF">Baya_15938</name>
</gene>
<sequence length="471" mass="52076">MSKSYEYGILDKSAGSPKTGGGLASMLNAGHSVEVKGPSQFNMSLVEALSPGRKAVEKFPASVKKAATPSEAEDNLNSIKDSKNIRKSESESDHNQTTCEACKITFSRLENYSVHKQYYCASRHDPPAKRAANNKHVQKSFHTRKRKKTQSSDPGRSQFYPIGSSYTSLNTVESLKDVLNQRYNTIQGLVPKHPEASLTVTKSALVSKCNVMAEGEGDAPIDLSKKCIVQFSKVSGLMDYHECAMCKVSFNKVEDYLSHKQNSCPDTALENEAPILVEEPLKSAGIQQSVKETNSVMESDSYPRGAKKIRADEQIWPYYEIKPADYATGIFPLQSESRQSPSKGTLDQKEQPMPDSSHVGSEKIDHSAVKSLKSSLLDDDKREKESSTPNLCFTACTTDQESAMKPREHISFSPDSKIDEISSLQRSTNGLLSAAVNSKYCRPCDIQFNNLSNFITHKKFYCSAHTAEHVK</sequence>
<dbReference type="InterPro" id="IPR034731">
    <property type="entry name" value="Znf_CCHC_FOG"/>
</dbReference>
<dbReference type="GO" id="GO:0008270">
    <property type="term" value="F:zinc ion binding"/>
    <property type="evidence" value="ECO:0007669"/>
    <property type="project" value="UniProtKB-KW"/>
</dbReference>
<evidence type="ECO:0000313" key="14">
    <source>
        <dbReference type="EMBL" id="TTO31540.1"/>
    </source>
</evidence>
<feature type="region of interest" description="Disordered" evidence="12">
    <location>
        <begin position="65"/>
        <end position="97"/>
    </location>
</feature>
<feature type="domain" description="CCHC FOG-type" evidence="13">
    <location>
        <begin position="433"/>
        <end position="466"/>
    </location>
</feature>
<keyword evidence="11" id="KW-0539">Nucleus</keyword>
<organism evidence="14 15">
    <name type="scientific">Bagarius yarrelli</name>
    <name type="common">Goonch</name>
    <name type="synonym">Bagrus yarrelli</name>
    <dbReference type="NCBI Taxonomy" id="175774"/>
    <lineage>
        <taxon>Eukaryota</taxon>
        <taxon>Metazoa</taxon>
        <taxon>Chordata</taxon>
        <taxon>Craniata</taxon>
        <taxon>Vertebrata</taxon>
        <taxon>Euteleostomi</taxon>
        <taxon>Actinopterygii</taxon>
        <taxon>Neopterygii</taxon>
        <taxon>Teleostei</taxon>
        <taxon>Ostariophysi</taxon>
        <taxon>Siluriformes</taxon>
        <taxon>Sisoridae</taxon>
        <taxon>Sisorinae</taxon>
        <taxon>Bagarius</taxon>
    </lineage>
</organism>
<protein>
    <submittedName>
        <fullName evidence="14">Zinc finger protein ZFPM2</fullName>
    </submittedName>
</protein>
<evidence type="ECO:0000256" key="9">
    <source>
        <dbReference type="ARBA" id="ARBA00023159"/>
    </source>
</evidence>
<dbReference type="InterPro" id="IPR036236">
    <property type="entry name" value="Znf_C2H2_sf"/>
</dbReference>
<feature type="domain" description="CCHC FOG-type" evidence="13">
    <location>
        <begin position="91"/>
        <end position="124"/>
    </location>
</feature>
<dbReference type="GO" id="GO:0000122">
    <property type="term" value="P:negative regulation of transcription by RNA polymerase II"/>
    <property type="evidence" value="ECO:0007669"/>
    <property type="project" value="TreeGrafter"/>
</dbReference>
<evidence type="ECO:0000256" key="5">
    <source>
        <dbReference type="ARBA" id="ARBA00022771"/>
    </source>
</evidence>
<dbReference type="Proteomes" id="UP000319801">
    <property type="component" value="Unassembled WGS sequence"/>
</dbReference>
<dbReference type="GO" id="GO:0045944">
    <property type="term" value="P:positive regulation of transcription by RNA polymerase II"/>
    <property type="evidence" value="ECO:0007669"/>
    <property type="project" value="TreeGrafter"/>
</dbReference>
<dbReference type="GO" id="GO:0003677">
    <property type="term" value="F:DNA binding"/>
    <property type="evidence" value="ECO:0007669"/>
    <property type="project" value="UniProtKB-KW"/>
</dbReference>